<gene>
    <name evidence="2" type="ORF">TREES_T100020517</name>
</gene>
<dbReference type="InParanoid" id="L9KWS8"/>
<dbReference type="AlphaFoldDB" id="L9KWS8"/>
<accession>L9KWS8</accession>
<protein>
    <submittedName>
        <fullName evidence="2">Uncharacterized protein</fullName>
    </submittedName>
</protein>
<evidence type="ECO:0000313" key="2">
    <source>
        <dbReference type="EMBL" id="ELW66934.1"/>
    </source>
</evidence>
<dbReference type="EMBL" id="KB320634">
    <property type="protein sequence ID" value="ELW66934.1"/>
    <property type="molecule type" value="Genomic_DNA"/>
</dbReference>
<sequence>MQSREWEPRPLTANRQLGLSERTKNPSVRKDKCPSENGWRTEKRFTVERTVMQGTRGHDRSRWCCRKITMELKLPAASGIVAPVVAQCGMTHVLR</sequence>
<proteinExistence type="predicted"/>
<feature type="compositionally biased region" description="Basic and acidic residues" evidence="1">
    <location>
        <begin position="21"/>
        <end position="37"/>
    </location>
</feature>
<feature type="region of interest" description="Disordered" evidence="1">
    <location>
        <begin position="1"/>
        <end position="37"/>
    </location>
</feature>
<reference evidence="3" key="1">
    <citation type="submission" date="2012-07" db="EMBL/GenBank/DDBJ databases">
        <title>Genome of the Chinese tree shrew, a rising model animal genetically related to primates.</title>
        <authorList>
            <person name="Zhang G."/>
            <person name="Fan Y."/>
            <person name="Yao Y."/>
            <person name="Huang Z."/>
        </authorList>
    </citation>
    <scope>NUCLEOTIDE SEQUENCE [LARGE SCALE GENOMIC DNA]</scope>
</reference>
<evidence type="ECO:0000313" key="3">
    <source>
        <dbReference type="Proteomes" id="UP000011518"/>
    </source>
</evidence>
<dbReference type="Proteomes" id="UP000011518">
    <property type="component" value="Unassembled WGS sequence"/>
</dbReference>
<name>L9KWS8_TUPCH</name>
<evidence type="ECO:0000256" key="1">
    <source>
        <dbReference type="SAM" id="MobiDB-lite"/>
    </source>
</evidence>
<reference evidence="3" key="2">
    <citation type="journal article" date="2013" name="Nat. Commun.">
        <title>Genome of the Chinese tree shrew.</title>
        <authorList>
            <person name="Fan Y."/>
            <person name="Huang Z.Y."/>
            <person name="Cao C.C."/>
            <person name="Chen C.S."/>
            <person name="Chen Y.X."/>
            <person name="Fan D.D."/>
            <person name="He J."/>
            <person name="Hou H.L."/>
            <person name="Hu L."/>
            <person name="Hu X.T."/>
            <person name="Jiang X.T."/>
            <person name="Lai R."/>
            <person name="Lang Y.S."/>
            <person name="Liang B."/>
            <person name="Liao S.G."/>
            <person name="Mu D."/>
            <person name="Ma Y.Y."/>
            <person name="Niu Y.Y."/>
            <person name="Sun X.Q."/>
            <person name="Xia J.Q."/>
            <person name="Xiao J."/>
            <person name="Xiong Z.Q."/>
            <person name="Xu L."/>
            <person name="Yang L."/>
            <person name="Zhang Y."/>
            <person name="Zhao W."/>
            <person name="Zhao X.D."/>
            <person name="Zheng Y.T."/>
            <person name="Zhou J.M."/>
            <person name="Zhu Y.B."/>
            <person name="Zhang G.J."/>
            <person name="Wang J."/>
            <person name="Yao Y.G."/>
        </authorList>
    </citation>
    <scope>NUCLEOTIDE SEQUENCE [LARGE SCALE GENOMIC DNA]</scope>
</reference>
<organism evidence="2 3">
    <name type="scientific">Tupaia chinensis</name>
    <name type="common">Chinese tree shrew</name>
    <name type="synonym">Tupaia belangeri chinensis</name>
    <dbReference type="NCBI Taxonomy" id="246437"/>
    <lineage>
        <taxon>Eukaryota</taxon>
        <taxon>Metazoa</taxon>
        <taxon>Chordata</taxon>
        <taxon>Craniata</taxon>
        <taxon>Vertebrata</taxon>
        <taxon>Euteleostomi</taxon>
        <taxon>Mammalia</taxon>
        <taxon>Eutheria</taxon>
        <taxon>Euarchontoglires</taxon>
        <taxon>Scandentia</taxon>
        <taxon>Tupaiidae</taxon>
        <taxon>Tupaia</taxon>
    </lineage>
</organism>
<keyword evidence="3" id="KW-1185">Reference proteome</keyword>